<dbReference type="STRING" id="446470.Snas_1424"/>
<proteinExistence type="predicted"/>
<dbReference type="RefSeq" id="WP_013016701.1">
    <property type="nucleotide sequence ID" value="NC_013947.1"/>
</dbReference>
<dbReference type="HOGENOM" id="CLU_1137484_0_0_11"/>
<protein>
    <recommendedName>
        <fullName evidence="3">ESAT-6 protein secretion system EspG family protein</fullName>
    </recommendedName>
</protein>
<name>D3PV77_STANL</name>
<dbReference type="KEGG" id="sna:Snas_1424"/>
<gene>
    <name evidence="1" type="ordered locus">Snas_1424</name>
</gene>
<evidence type="ECO:0000313" key="2">
    <source>
        <dbReference type="Proteomes" id="UP000000844"/>
    </source>
</evidence>
<keyword evidence="2" id="KW-1185">Reference proteome</keyword>
<evidence type="ECO:0008006" key="3">
    <source>
        <dbReference type="Google" id="ProtNLM"/>
    </source>
</evidence>
<dbReference type="EMBL" id="CP001778">
    <property type="protein sequence ID" value="ADD41130.1"/>
    <property type="molecule type" value="Genomic_DNA"/>
</dbReference>
<dbReference type="AlphaFoldDB" id="D3PV77"/>
<dbReference type="eggNOG" id="ENOG5033MK7">
    <property type="taxonomic scope" value="Bacteria"/>
</dbReference>
<accession>D3PV77</accession>
<sequence length="242" mass="25927">MTMRFDTETGVLRLDQASFDSLVTWYGDGMPDGPDLAELHEAGASTAGHPHPDVANGLEAVTGYRSRLRLDCVDHTGEELTGDGWAGLADAALLLDSEEGLRDFLALRPELIPVMVARIVHLGPRPRVDAEAVRLPRDVFEGLLGATEPERAAAAERCGGEPTNVIGALVDGPWLYWTVTSSWYTPEGEPASRAVRVVDTVAGLWSIHMDGMSVSMTPTNATAIWRGLSGLIPAETEEPEAA</sequence>
<organism evidence="1 2">
    <name type="scientific">Stackebrandtia nassauensis (strain DSM 44728 / CIP 108903 / NRRL B-16338 / NBRC 102104 / LLR-40K-21)</name>
    <dbReference type="NCBI Taxonomy" id="446470"/>
    <lineage>
        <taxon>Bacteria</taxon>
        <taxon>Bacillati</taxon>
        <taxon>Actinomycetota</taxon>
        <taxon>Actinomycetes</taxon>
        <taxon>Glycomycetales</taxon>
        <taxon>Glycomycetaceae</taxon>
        <taxon>Stackebrandtia</taxon>
    </lineage>
</organism>
<reference evidence="1 2" key="1">
    <citation type="journal article" date="2009" name="Stand. Genomic Sci.">
        <title>Complete genome sequence of Stackebrandtia nassauensis type strain (LLR-40K-21).</title>
        <authorList>
            <person name="Munk C."/>
            <person name="Lapidus A."/>
            <person name="Copeland A."/>
            <person name="Jando M."/>
            <person name="Mayilraj S."/>
            <person name="Glavina Del Rio T."/>
            <person name="Nolan M."/>
            <person name="Chen F."/>
            <person name="Lucas S."/>
            <person name="Tice H."/>
            <person name="Cheng J.F."/>
            <person name="Han C."/>
            <person name="Detter J.C."/>
            <person name="Bruce D."/>
            <person name="Goodwin L."/>
            <person name="Chain P."/>
            <person name="Pitluck S."/>
            <person name="Goker M."/>
            <person name="Ovchinikova G."/>
            <person name="Pati A."/>
            <person name="Ivanova N."/>
            <person name="Mavromatis K."/>
            <person name="Chen A."/>
            <person name="Palaniappan K."/>
            <person name="Land M."/>
            <person name="Hauser L."/>
            <person name="Chang Y.J."/>
            <person name="Jeffries C.D."/>
            <person name="Bristow J."/>
            <person name="Eisen J.A."/>
            <person name="Markowitz V."/>
            <person name="Hugenholtz P."/>
            <person name="Kyrpides N.C."/>
            <person name="Klenk H.P."/>
        </authorList>
    </citation>
    <scope>NUCLEOTIDE SEQUENCE [LARGE SCALE GENOMIC DNA]</scope>
    <source>
        <strain evidence="2">DSM 44728 / CIP 108903 / NRRL B-16338 / NBRC 102104 / LLR-40K-21</strain>
    </source>
</reference>
<dbReference type="Proteomes" id="UP000000844">
    <property type="component" value="Chromosome"/>
</dbReference>
<dbReference type="OrthoDB" id="4858632at2"/>
<evidence type="ECO:0000313" key="1">
    <source>
        <dbReference type="EMBL" id="ADD41130.1"/>
    </source>
</evidence>